<dbReference type="AlphaFoldDB" id="A0A516PXV7"/>
<dbReference type="EMBL" id="CP041692">
    <property type="protein sequence ID" value="QDP96009.1"/>
    <property type="molecule type" value="Genomic_DNA"/>
</dbReference>
<feature type="domain" description="YCII-related" evidence="2">
    <location>
        <begin position="60"/>
        <end position="107"/>
    </location>
</feature>
<protein>
    <recommendedName>
        <fullName evidence="2">YCII-related domain-containing protein</fullName>
    </recommendedName>
</protein>
<comment type="similarity">
    <text evidence="1">Belongs to the YciI family.</text>
</comment>
<evidence type="ECO:0000313" key="3">
    <source>
        <dbReference type="EMBL" id="QDP96009.1"/>
    </source>
</evidence>
<evidence type="ECO:0000259" key="2">
    <source>
        <dbReference type="Pfam" id="PF03795"/>
    </source>
</evidence>
<evidence type="ECO:0000256" key="1">
    <source>
        <dbReference type="ARBA" id="ARBA00007689"/>
    </source>
</evidence>
<reference evidence="3 4" key="1">
    <citation type="submission" date="2019-07" db="EMBL/GenBank/DDBJ databases">
        <title>Microlunatus dokdonensis sp. nov. isolated from the rhizospheric soil of the wild plant Elymus tsukushiensis.</title>
        <authorList>
            <person name="Ghim S.-Y."/>
            <person name="Hwang Y.-J."/>
            <person name="Son J.-S."/>
            <person name="Shin J.-H."/>
        </authorList>
    </citation>
    <scope>NUCLEOTIDE SEQUENCE [LARGE SCALE GENOMIC DNA]</scope>
    <source>
        <strain evidence="3 4">KUDC0627</strain>
    </source>
</reference>
<dbReference type="Proteomes" id="UP000319263">
    <property type="component" value="Chromosome"/>
</dbReference>
<proteinExistence type="inferred from homology"/>
<dbReference type="Pfam" id="PF03795">
    <property type="entry name" value="YCII"/>
    <property type="match status" value="1"/>
</dbReference>
<gene>
    <name evidence="3" type="ORF">FOE78_08950</name>
</gene>
<evidence type="ECO:0000313" key="4">
    <source>
        <dbReference type="Proteomes" id="UP000319263"/>
    </source>
</evidence>
<dbReference type="RefSeq" id="WP_143985975.1">
    <property type="nucleotide sequence ID" value="NZ_CP041692.1"/>
</dbReference>
<name>A0A516PXV7_9ACTN</name>
<sequence>MAQFGVLIYVGDSAHAPGASGDDIAECDEHADEVTAADAMVGAWAFTPRNLATSVRSGGVTAGPFVDAADIVAGFYIIEAQDLDAAVAIARTNPALRAGGGVEIRPIHSGGMVERSSK</sequence>
<dbReference type="OrthoDB" id="668782at2"/>
<dbReference type="SUPFAM" id="SSF54909">
    <property type="entry name" value="Dimeric alpha+beta barrel"/>
    <property type="match status" value="1"/>
</dbReference>
<accession>A0A516PXV7</accession>
<keyword evidence="4" id="KW-1185">Reference proteome</keyword>
<organism evidence="3 4">
    <name type="scientific">Microlunatus elymi</name>
    <dbReference type="NCBI Taxonomy" id="2596828"/>
    <lineage>
        <taxon>Bacteria</taxon>
        <taxon>Bacillati</taxon>
        <taxon>Actinomycetota</taxon>
        <taxon>Actinomycetes</taxon>
        <taxon>Propionibacteriales</taxon>
        <taxon>Propionibacteriaceae</taxon>
        <taxon>Microlunatus</taxon>
    </lineage>
</organism>
<dbReference type="PANTHER" id="PTHR35174">
    <property type="entry name" value="BLL7171 PROTEIN-RELATED"/>
    <property type="match status" value="1"/>
</dbReference>
<dbReference type="KEGG" id="mik:FOE78_08950"/>
<dbReference type="Gene3D" id="3.30.70.1060">
    <property type="entry name" value="Dimeric alpha+beta barrel"/>
    <property type="match status" value="1"/>
</dbReference>
<dbReference type="InterPro" id="IPR011008">
    <property type="entry name" value="Dimeric_a/b-barrel"/>
</dbReference>
<dbReference type="PANTHER" id="PTHR35174:SF3">
    <property type="entry name" value="BLL7171 PROTEIN"/>
    <property type="match status" value="1"/>
</dbReference>
<dbReference type="InterPro" id="IPR005545">
    <property type="entry name" value="YCII"/>
</dbReference>